<keyword evidence="2" id="KW-0472">Membrane</keyword>
<dbReference type="RefSeq" id="WP_246011407.1">
    <property type="nucleotide sequence ID" value="NZ_QQAZ01000007.1"/>
</dbReference>
<dbReference type="EMBL" id="QQAZ01000007">
    <property type="protein sequence ID" value="RDI48912.1"/>
    <property type="molecule type" value="Genomic_DNA"/>
</dbReference>
<evidence type="ECO:0000256" key="1">
    <source>
        <dbReference type="SAM" id="MobiDB-lite"/>
    </source>
</evidence>
<feature type="compositionally biased region" description="Polar residues" evidence="1">
    <location>
        <begin position="1"/>
        <end position="11"/>
    </location>
</feature>
<feature type="transmembrane region" description="Helical" evidence="2">
    <location>
        <begin position="236"/>
        <end position="256"/>
    </location>
</feature>
<evidence type="ECO:0000313" key="4">
    <source>
        <dbReference type="Proteomes" id="UP000255355"/>
    </source>
</evidence>
<dbReference type="STRING" id="1210089.GCA_001613165_00527"/>
<reference evidence="3 4" key="1">
    <citation type="submission" date="2018-07" db="EMBL/GenBank/DDBJ databases">
        <title>Genomic Encyclopedia of Type Strains, Phase IV (KMG-IV): sequencing the most valuable type-strain genomes for metagenomic binning, comparative biology and taxonomic classification.</title>
        <authorList>
            <person name="Goeker M."/>
        </authorList>
    </citation>
    <scope>NUCLEOTIDE SEQUENCE [LARGE SCALE GENOMIC DNA]</scope>
    <source>
        <strain evidence="3 4">DSM 44952</strain>
    </source>
</reference>
<name>A0A370GZJ0_9NOCA</name>
<organism evidence="3 4">
    <name type="scientific">Nocardia mexicana</name>
    <dbReference type="NCBI Taxonomy" id="279262"/>
    <lineage>
        <taxon>Bacteria</taxon>
        <taxon>Bacillati</taxon>
        <taxon>Actinomycetota</taxon>
        <taxon>Actinomycetes</taxon>
        <taxon>Mycobacteriales</taxon>
        <taxon>Nocardiaceae</taxon>
        <taxon>Nocardia</taxon>
    </lineage>
</organism>
<keyword evidence="4" id="KW-1185">Reference proteome</keyword>
<dbReference type="AlphaFoldDB" id="A0A370GZJ0"/>
<feature type="transmembrane region" description="Helical" evidence="2">
    <location>
        <begin position="203"/>
        <end position="224"/>
    </location>
</feature>
<keyword evidence="2" id="KW-0812">Transmembrane</keyword>
<protein>
    <recommendedName>
        <fullName evidence="5">DoxX family protein</fullName>
    </recommendedName>
</protein>
<evidence type="ECO:0008006" key="5">
    <source>
        <dbReference type="Google" id="ProtNLM"/>
    </source>
</evidence>
<sequence length="447" mass="49304">MGAVATATSPPAAQPEIEEPRPTGWNPVTRIVFRFSFLYFGLFCLLYPQLITAYLGWFNSELPRDAVLWQVRILEPVYAWVGRTVFGADVELRFNGSGDQGVLWVLVFCVLVLAVAGTLLWTLFDRRRTHYRPLAGWFLLFIRLCVAGQMLNYGFGKLIPSQMPEPALTTLLEPFGNLAPFEVLWNQVGTSPPYEMLLGAAEVVAAILLFIPRTALAGAMLTLISTAQIFVLNMTFGVPVKILAGHLMLMSLVLLAPEARRLADVLVFNRTAGPSTTPYPFHTPRSRLIAGLVQVALGIWVAVEMIHVGWGFWKEGGPDRPKPPLYGIWSVSEFVRDGQAVPPLLTDETRWRTVVFDFPGQVSYQRMDGELVTVPGTVDAATHRVELIDGAAPTAALTFEQPAPDAVTLTGELDGHPVTMTLRRVDPDGLPLRSTGFHWVQDNEPTG</sequence>
<evidence type="ECO:0000256" key="2">
    <source>
        <dbReference type="SAM" id="Phobius"/>
    </source>
</evidence>
<gene>
    <name evidence="3" type="ORF">DFR68_10737</name>
</gene>
<accession>A0A370GZJ0</accession>
<feature type="region of interest" description="Disordered" evidence="1">
    <location>
        <begin position="1"/>
        <end position="21"/>
    </location>
</feature>
<feature type="transmembrane region" description="Helical" evidence="2">
    <location>
        <begin position="136"/>
        <end position="155"/>
    </location>
</feature>
<comment type="caution">
    <text evidence="3">The sequence shown here is derived from an EMBL/GenBank/DDBJ whole genome shotgun (WGS) entry which is preliminary data.</text>
</comment>
<proteinExistence type="predicted"/>
<evidence type="ECO:0000313" key="3">
    <source>
        <dbReference type="EMBL" id="RDI48912.1"/>
    </source>
</evidence>
<dbReference type="Proteomes" id="UP000255355">
    <property type="component" value="Unassembled WGS sequence"/>
</dbReference>
<keyword evidence="2" id="KW-1133">Transmembrane helix</keyword>
<feature type="transmembrane region" description="Helical" evidence="2">
    <location>
        <begin position="102"/>
        <end position="124"/>
    </location>
</feature>
<feature type="transmembrane region" description="Helical" evidence="2">
    <location>
        <begin position="37"/>
        <end position="57"/>
    </location>
</feature>